<dbReference type="Pfam" id="PF08279">
    <property type="entry name" value="HTH_11"/>
    <property type="match status" value="1"/>
</dbReference>
<proteinExistence type="predicted"/>
<dbReference type="AlphaFoldDB" id="I8RF58"/>
<dbReference type="Gene3D" id="1.10.10.10">
    <property type="entry name" value="Winged helix-like DNA-binding domain superfamily/Winged helix DNA-binding domain"/>
    <property type="match status" value="2"/>
</dbReference>
<dbReference type="InterPro" id="IPR013011">
    <property type="entry name" value="PTS_EIIB_2"/>
</dbReference>
<evidence type="ECO:0000259" key="8">
    <source>
        <dbReference type="PROSITE" id="PS51372"/>
    </source>
</evidence>
<dbReference type="RefSeq" id="WP_007937181.1">
    <property type="nucleotide sequence ID" value="NZ_AKVJ01000066.1"/>
</dbReference>
<dbReference type="InterPro" id="IPR002178">
    <property type="entry name" value="PTS_EIIA_type-2_dom"/>
</dbReference>
<keyword evidence="5" id="KW-0804">Transcription</keyword>
<feature type="domain" description="PRD" evidence="8">
    <location>
        <begin position="207"/>
        <end position="312"/>
    </location>
</feature>
<evidence type="ECO:0000259" key="6">
    <source>
        <dbReference type="PROSITE" id="PS51094"/>
    </source>
</evidence>
<dbReference type="Gene3D" id="1.10.1790.10">
    <property type="entry name" value="PRD domain"/>
    <property type="match status" value="2"/>
</dbReference>
<organism evidence="9 10">
    <name type="scientific">Pelosinus fermentans B4</name>
    <dbReference type="NCBI Taxonomy" id="1149862"/>
    <lineage>
        <taxon>Bacteria</taxon>
        <taxon>Bacillati</taxon>
        <taxon>Bacillota</taxon>
        <taxon>Negativicutes</taxon>
        <taxon>Selenomonadales</taxon>
        <taxon>Sporomusaceae</taxon>
        <taxon>Pelosinus</taxon>
    </lineage>
</organism>
<evidence type="ECO:0000256" key="2">
    <source>
        <dbReference type="ARBA" id="ARBA00022737"/>
    </source>
</evidence>
<evidence type="ECO:0000313" key="10">
    <source>
        <dbReference type="Proteomes" id="UP000004324"/>
    </source>
</evidence>
<dbReference type="InterPro" id="IPR036388">
    <property type="entry name" value="WH-like_DNA-bd_sf"/>
</dbReference>
<evidence type="ECO:0000256" key="1">
    <source>
        <dbReference type="ARBA" id="ARBA00022679"/>
    </source>
</evidence>
<keyword evidence="2" id="KW-0677">Repeat</keyword>
<dbReference type="EMBL" id="AKVJ01000066">
    <property type="protein sequence ID" value="EIW16265.1"/>
    <property type="molecule type" value="Genomic_DNA"/>
</dbReference>
<dbReference type="InterPro" id="IPR013196">
    <property type="entry name" value="HTH_11"/>
</dbReference>
<evidence type="ECO:0000256" key="3">
    <source>
        <dbReference type="ARBA" id="ARBA00023015"/>
    </source>
</evidence>
<keyword evidence="4" id="KW-0010">Activator</keyword>
<dbReference type="Gene3D" id="3.40.50.2300">
    <property type="match status" value="1"/>
</dbReference>
<dbReference type="InterPro" id="IPR036390">
    <property type="entry name" value="WH_DNA-bd_sf"/>
</dbReference>
<dbReference type="PROSITE" id="PS00372">
    <property type="entry name" value="PTS_EIIA_TYPE_2_HIS"/>
    <property type="match status" value="1"/>
</dbReference>
<dbReference type="PANTHER" id="PTHR30185">
    <property type="entry name" value="CRYPTIC BETA-GLUCOSIDE BGL OPERON ANTITERMINATOR"/>
    <property type="match status" value="1"/>
</dbReference>
<dbReference type="CDD" id="cd00211">
    <property type="entry name" value="PTS_IIA_fru"/>
    <property type="match status" value="1"/>
</dbReference>
<dbReference type="InterPro" id="IPR016152">
    <property type="entry name" value="PTrfase/Anion_transptr"/>
</dbReference>
<feature type="domain" description="PTS EIIB type-2" evidence="7">
    <location>
        <begin position="429"/>
        <end position="518"/>
    </location>
</feature>
<evidence type="ECO:0000259" key="7">
    <source>
        <dbReference type="PROSITE" id="PS51099"/>
    </source>
</evidence>
<dbReference type="InterPro" id="IPR011608">
    <property type="entry name" value="PRD"/>
</dbReference>
<evidence type="ECO:0000256" key="5">
    <source>
        <dbReference type="ARBA" id="ARBA00023163"/>
    </source>
</evidence>
<dbReference type="Pfam" id="PF00359">
    <property type="entry name" value="PTS_EIIA_2"/>
    <property type="match status" value="1"/>
</dbReference>
<dbReference type="Pfam" id="PF00874">
    <property type="entry name" value="PRD"/>
    <property type="match status" value="2"/>
</dbReference>
<accession>I8RF58</accession>
<dbReference type="PANTHER" id="PTHR30185:SF18">
    <property type="entry name" value="TRANSCRIPTIONAL REGULATOR MTLR"/>
    <property type="match status" value="1"/>
</dbReference>
<dbReference type="GO" id="GO:0008982">
    <property type="term" value="F:protein-N(PI)-phosphohistidine-sugar phosphotransferase activity"/>
    <property type="evidence" value="ECO:0007669"/>
    <property type="project" value="InterPro"/>
</dbReference>
<feature type="domain" description="PRD" evidence="8">
    <location>
        <begin position="321"/>
        <end position="428"/>
    </location>
</feature>
<evidence type="ECO:0000256" key="4">
    <source>
        <dbReference type="ARBA" id="ARBA00023159"/>
    </source>
</evidence>
<evidence type="ECO:0000313" key="9">
    <source>
        <dbReference type="EMBL" id="EIW16265.1"/>
    </source>
</evidence>
<name>I8RF58_9FIRM</name>
<keyword evidence="1 9" id="KW-0808">Transferase</keyword>
<dbReference type="OrthoDB" id="3175596at2"/>
<sequence>MHLNSRDKEIVKELLATSKFITVDTIAKKLNVSDKTIRNHIININNVLQKMDLGEIIKKPRFGVYLKFDSNNIKKLDELLINNKQSLISEDVSIKNRKVFIIKKLLFANQKYITMQEIADGLYTSRSSVINLLKEIEEWFKQFGITIARRQHSGIEICYSEMDWRRAVDGFYRMLCADIGDINEAADKKSQLKNRVDSSDLFIMKQILESFDVEKIEKILSSLETAEQIVFAYDSYLRLLLHVSLGTMRKRKNKSVVIPTEQANEILGLREYKLAETLAKAIGQEFQVSFAENDILYFAAYLLITEISYIANEKKQEEMAKDIDIIRPFINELIQLIGTILNVDLRSDEGFVNSLILYLRPALYRLKFNIHTENPFLQQIKENYPRVFGAAWASSILFEKYFNVRVGEDEIAFLAIYVETALERINHKMRTVVVCNHGVGISQLLSQQIRRAIPGLEVDDALSLYDYKSMNKSNYDFALSTIPLSEEEKPVIYINSILKPEDIHKIKEQILQYKKIKIRDTALQKGEVSHFLYDEDLIFVNLDVGGKKEVIEYLAERLVAKEKVSKEFIQSVLEREDATSTVVGQGIAIPHGSQQYILDSTIAVAKLKKPIKWKHNEQVDIVFLLAFDLKKDEINKKMIKNFYAKFALLLDDVIVKDKIRGSQTAGQIYDILRNCV</sequence>
<dbReference type="InterPro" id="IPR036095">
    <property type="entry name" value="PTS_EIIB-like_sf"/>
</dbReference>
<dbReference type="Gene3D" id="3.40.930.10">
    <property type="entry name" value="Mannitol-specific EII, Chain A"/>
    <property type="match status" value="1"/>
</dbReference>
<dbReference type="SUPFAM" id="SSF52794">
    <property type="entry name" value="PTS system IIB component-like"/>
    <property type="match status" value="1"/>
</dbReference>
<dbReference type="PROSITE" id="PS51372">
    <property type="entry name" value="PRD_2"/>
    <property type="match status" value="2"/>
</dbReference>
<reference evidence="9 10" key="1">
    <citation type="journal article" date="2012" name="J. Bacteriol.">
        <title>Draft Genome Sequences for Two Metal-Reducing Pelosinus fermentans Strains Isolated from a Cr(VI)-Contaminated Site and for Type Strain R7.</title>
        <authorList>
            <person name="Brown S.D."/>
            <person name="Podar M."/>
            <person name="Klingeman D.M."/>
            <person name="Johnson C.M."/>
            <person name="Yang Z.K."/>
            <person name="Utturkar S.M."/>
            <person name="Land M.L."/>
            <person name="Mosher J.J."/>
            <person name="Hurt R.A.Jr."/>
            <person name="Phelps T.J."/>
            <person name="Palumbo A.V."/>
            <person name="Arkin A.P."/>
            <person name="Hazen T.C."/>
            <person name="Elias D.A."/>
        </authorList>
    </citation>
    <scope>NUCLEOTIDE SEQUENCE [LARGE SCALE GENOMIC DNA]</scope>
    <source>
        <strain evidence="9 10">B4</strain>
    </source>
</reference>
<dbReference type="SUPFAM" id="SSF46785">
    <property type="entry name" value="Winged helix' DNA-binding domain"/>
    <property type="match status" value="1"/>
</dbReference>
<dbReference type="PROSITE" id="PS51094">
    <property type="entry name" value="PTS_EIIA_TYPE_2"/>
    <property type="match status" value="1"/>
</dbReference>
<dbReference type="PATRIC" id="fig|1149862.3.peg.3778"/>
<dbReference type="InterPro" id="IPR050661">
    <property type="entry name" value="BglG_antiterminators"/>
</dbReference>
<dbReference type="CDD" id="cd05568">
    <property type="entry name" value="PTS_IIB_bgl_like"/>
    <property type="match status" value="1"/>
</dbReference>
<feature type="domain" description="PTS EIIA type-2" evidence="6">
    <location>
        <begin position="531"/>
        <end position="675"/>
    </location>
</feature>
<gene>
    <name evidence="9" type="ORF">FB4_0776</name>
</gene>
<dbReference type="SUPFAM" id="SSF63520">
    <property type="entry name" value="PTS-regulatory domain, PRD"/>
    <property type="match status" value="2"/>
</dbReference>
<dbReference type="Proteomes" id="UP000004324">
    <property type="component" value="Unassembled WGS sequence"/>
</dbReference>
<dbReference type="GO" id="GO:0006355">
    <property type="term" value="P:regulation of DNA-templated transcription"/>
    <property type="evidence" value="ECO:0007669"/>
    <property type="project" value="InterPro"/>
</dbReference>
<dbReference type="InterPro" id="IPR007737">
    <property type="entry name" value="Mga_HTH"/>
</dbReference>
<dbReference type="GO" id="GO:0009401">
    <property type="term" value="P:phosphoenolpyruvate-dependent sugar phosphotransferase system"/>
    <property type="evidence" value="ECO:0007669"/>
    <property type="project" value="InterPro"/>
</dbReference>
<dbReference type="Pfam" id="PF05043">
    <property type="entry name" value="Mga"/>
    <property type="match status" value="1"/>
</dbReference>
<comment type="caution">
    <text evidence="9">The sequence shown here is derived from an EMBL/GenBank/DDBJ whole genome shotgun (WGS) entry which is preliminary data.</text>
</comment>
<keyword evidence="9" id="KW-0670">Pyruvate</keyword>
<dbReference type="PROSITE" id="PS51099">
    <property type="entry name" value="PTS_EIIB_TYPE_2"/>
    <property type="match status" value="1"/>
</dbReference>
<protein>
    <submittedName>
        <fullName evidence="9">Phosphoenolpyruvate-dependent sugar phosphotransferase system EIIA 2</fullName>
    </submittedName>
</protein>
<keyword evidence="3" id="KW-0805">Transcription regulation</keyword>
<keyword evidence="10" id="KW-1185">Reference proteome</keyword>
<dbReference type="SUPFAM" id="SSF55804">
    <property type="entry name" value="Phoshotransferase/anion transport protein"/>
    <property type="match status" value="1"/>
</dbReference>
<dbReference type="InterPro" id="IPR036634">
    <property type="entry name" value="PRD_sf"/>
</dbReference>